<accession>A0A395MPM5</accession>
<feature type="compositionally biased region" description="Basic and acidic residues" evidence="5">
    <location>
        <begin position="113"/>
        <end position="210"/>
    </location>
</feature>
<dbReference type="AlphaFoldDB" id="A0A395MPM5"/>
<dbReference type="Pfam" id="PF21796">
    <property type="entry name" value="Cac1_C"/>
    <property type="match status" value="1"/>
</dbReference>
<feature type="region of interest" description="Disordered" evidence="5">
    <location>
        <begin position="519"/>
        <end position="542"/>
    </location>
</feature>
<proteinExistence type="predicted"/>
<evidence type="ECO:0000256" key="3">
    <source>
        <dbReference type="ARBA" id="ARBA00023204"/>
    </source>
</evidence>
<keyword evidence="3" id="KW-0234">DNA repair</keyword>
<evidence type="ECO:0008006" key="10">
    <source>
        <dbReference type="Google" id="ProtNLM"/>
    </source>
</evidence>
<name>A0A395MPM5_9HYPO</name>
<protein>
    <recommendedName>
        <fullName evidence="10">Chromatin assembly factor 1 subunit rlf2</fullName>
    </recommendedName>
</protein>
<feature type="domain" description="Chromatin assembly factor 1 subunit Cac1-like C-terminal" evidence="7">
    <location>
        <begin position="568"/>
        <end position="623"/>
    </location>
</feature>
<dbReference type="PANTHER" id="PTHR15272">
    <property type="entry name" value="CHROMATIN ASSEMBLY FACTOR 1 SUBUNIT A CAF-1 SUBUNIT A"/>
    <property type="match status" value="1"/>
</dbReference>
<dbReference type="Pfam" id="PF12253">
    <property type="entry name" value="CAF1A_dimeriz"/>
    <property type="match status" value="1"/>
</dbReference>
<feature type="compositionally biased region" description="Basic and acidic residues" evidence="5">
    <location>
        <begin position="15"/>
        <end position="25"/>
    </location>
</feature>
<gene>
    <name evidence="8" type="ORF">FIE12Z_6200</name>
</gene>
<evidence type="ECO:0000259" key="7">
    <source>
        <dbReference type="Pfam" id="PF21796"/>
    </source>
</evidence>
<evidence type="ECO:0000256" key="2">
    <source>
        <dbReference type="ARBA" id="ARBA00022763"/>
    </source>
</evidence>
<dbReference type="STRING" id="2594813.A0A395MPM5"/>
<feature type="compositionally biased region" description="Polar residues" evidence="5">
    <location>
        <begin position="46"/>
        <end position="56"/>
    </location>
</feature>
<keyword evidence="2" id="KW-0227">DNA damage</keyword>
<evidence type="ECO:0000259" key="6">
    <source>
        <dbReference type="Pfam" id="PF12253"/>
    </source>
</evidence>
<evidence type="ECO:0000256" key="1">
    <source>
        <dbReference type="ARBA" id="ARBA00004123"/>
    </source>
</evidence>
<feature type="region of interest" description="Disordered" evidence="5">
    <location>
        <begin position="1"/>
        <end position="254"/>
    </location>
</feature>
<evidence type="ECO:0000313" key="9">
    <source>
        <dbReference type="Proteomes" id="UP000265631"/>
    </source>
</evidence>
<feature type="region of interest" description="Disordered" evidence="5">
    <location>
        <begin position="276"/>
        <end position="304"/>
    </location>
</feature>
<dbReference type="GO" id="GO:0033186">
    <property type="term" value="C:CAF-1 complex"/>
    <property type="evidence" value="ECO:0007669"/>
    <property type="project" value="TreeGrafter"/>
</dbReference>
<dbReference type="EMBL" id="PXXK01000175">
    <property type="protein sequence ID" value="RFN49505.1"/>
    <property type="molecule type" value="Genomic_DNA"/>
</dbReference>
<comment type="caution">
    <text evidence="8">The sequence shown here is derived from an EMBL/GenBank/DDBJ whole genome shotgun (WGS) entry which is preliminary data.</text>
</comment>
<evidence type="ECO:0000313" key="8">
    <source>
        <dbReference type="EMBL" id="RFN49505.1"/>
    </source>
</evidence>
<comment type="subcellular location">
    <subcellularLocation>
        <location evidence="1">Nucleus</location>
    </subcellularLocation>
</comment>
<feature type="domain" description="Chromatin assembly factor 1 subunit A dimerization" evidence="6">
    <location>
        <begin position="369"/>
        <end position="445"/>
    </location>
</feature>
<feature type="compositionally biased region" description="Low complexity" evidence="5">
    <location>
        <begin position="85"/>
        <end position="106"/>
    </location>
</feature>
<organism evidence="8 9">
    <name type="scientific">Fusarium flagelliforme</name>
    <dbReference type="NCBI Taxonomy" id="2675880"/>
    <lineage>
        <taxon>Eukaryota</taxon>
        <taxon>Fungi</taxon>
        <taxon>Dikarya</taxon>
        <taxon>Ascomycota</taxon>
        <taxon>Pezizomycotina</taxon>
        <taxon>Sordariomycetes</taxon>
        <taxon>Hypocreomycetidae</taxon>
        <taxon>Hypocreales</taxon>
        <taxon>Nectriaceae</taxon>
        <taxon>Fusarium</taxon>
        <taxon>Fusarium incarnatum-equiseti species complex</taxon>
    </lineage>
</organism>
<keyword evidence="9" id="KW-1185">Reference proteome</keyword>
<reference evidence="8 9" key="1">
    <citation type="journal article" date="2018" name="PLoS Pathog.">
        <title>Evolution of structural diversity of trichothecenes, a family of toxins produced by plant pathogenic and entomopathogenic fungi.</title>
        <authorList>
            <person name="Proctor R.H."/>
            <person name="McCormick S.P."/>
            <person name="Kim H.S."/>
            <person name="Cardoza R.E."/>
            <person name="Stanley A.M."/>
            <person name="Lindo L."/>
            <person name="Kelly A."/>
            <person name="Brown D.W."/>
            <person name="Lee T."/>
            <person name="Vaughan M.M."/>
            <person name="Alexander N.J."/>
            <person name="Busman M."/>
            <person name="Gutierrez S."/>
        </authorList>
    </citation>
    <scope>NUCLEOTIDE SEQUENCE [LARGE SCALE GENOMIC DNA]</scope>
    <source>
        <strain evidence="8 9">NRRL 13405</strain>
    </source>
</reference>
<dbReference type="GO" id="GO:0006334">
    <property type="term" value="P:nucleosome assembly"/>
    <property type="evidence" value="ECO:0007669"/>
    <property type="project" value="TreeGrafter"/>
</dbReference>
<evidence type="ECO:0000256" key="4">
    <source>
        <dbReference type="ARBA" id="ARBA00023242"/>
    </source>
</evidence>
<dbReference type="GO" id="GO:0006281">
    <property type="term" value="P:DNA repair"/>
    <property type="evidence" value="ECO:0007669"/>
    <property type="project" value="UniProtKB-KW"/>
</dbReference>
<sequence>MPLFELSPNIQESEATGRKRSHDEFAGDAIGVEVSEDVKLPPPGSDQINGEETPTNGGRAPSPASSELSDPGTATPPRASPSPQTPAKKQATQTTITSASKSTTTLPKRKKLTPAEKAEKDQEAARIKAEKEAAKAEKEAAKAEKEKEAAKLKAEKEKAREEREKKAAIRQVEKAKAEEEKAAKAKEREEKKRQLDEEKKRKEEEKEKRARQQPTLGAFFKVPSTPKKAADNIQPKSSTPGKPSPAKDTLKASKTEYEKLFQPFFIKDHTRVAHIGPQMDTETREAKSKKLDESIGGQREEELKTSRFDPVRLFALPNKSSPRGMLHHPVRHIMEQVFRETEKAENAGPEHVAKIMRDTRQKLSKVPMKVISFSQDVRPPYYGTNTFKPFALGKLNMSQLARHPTGRRLPLDYDYDSEAEWQEEEEGEDLDVDDDEEEMDDEDDMDGFLDDSEDAGLSRRIFANTLEPNSTGICFDDGNGAANQVIHEHRMEFMHDGLQQTWGIDPFSTEYWEPEIKKTVGRPAKTSQASETTTKMPPPPTPSNAFAALTGASGNSGASTKLVKSELLDDVKRAILDNKALSKVGIIDFLYHQFRDDVSRAEVKNTVELVAEKTGKGRSKEWALKSGHEITS</sequence>
<dbReference type="InterPro" id="IPR048800">
    <property type="entry name" value="Cac1-like_C"/>
</dbReference>
<keyword evidence="4" id="KW-0539">Nucleus</keyword>
<dbReference type="Proteomes" id="UP000265631">
    <property type="component" value="Unassembled WGS sequence"/>
</dbReference>
<dbReference type="PANTHER" id="PTHR15272:SF0">
    <property type="entry name" value="CHROMATIN ASSEMBLY FACTOR 1 SUBUNIT A"/>
    <property type="match status" value="1"/>
</dbReference>
<dbReference type="GO" id="GO:0005634">
    <property type="term" value="C:nucleus"/>
    <property type="evidence" value="ECO:0007669"/>
    <property type="project" value="UniProtKB-SubCell"/>
</dbReference>
<dbReference type="InterPro" id="IPR022043">
    <property type="entry name" value="CAF1A_DD"/>
</dbReference>
<feature type="compositionally biased region" description="Basic and acidic residues" evidence="5">
    <location>
        <begin position="281"/>
        <end position="304"/>
    </location>
</feature>
<feature type="region of interest" description="Disordered" evidence="5">
    <location>
        <begin position="419"/>
        <end position="444"/>
    </location>
</feature>
<evidence type="ECO:0000256" key="5">
    <source>
        <dbReference type="SAM" id="MobiDB-lite"/>
    </source>
</evidence>